<name>A0A494XFS3_9BURK</name>
<proteinExistence type="predicted"/>
<dbReference type="Pfam" id="PF07369">
    <property type="entry name" value="DUF1488"/>
    <property type="match status" value="1"/>
</dbReference>
<dbReference type="AlphaFoldDB" id="A0A494XFS3"/>
<dbReference type="InterPro" id="IPR036692">
    <property type="entry name" value="Shew3726-like_sf"/>
</dbReference>
<dbReference type="InterPro" id="IPR009962">
    <property type="entry name" value="DUF1488"/>
</dbReference>
<evidence type="ECO:0000313" key="1">
    <source>
        <dbReference type="EMBL" id="RKP46944.1"/>
    </source>
</evidence>
<evidence type="ECO:0000313" key="2">
    <source>
        <dbReference type="Proteomes" id="UP000280434"/>
    </source>
</evidence>
<dbReference type="Proteomes" id="UP000280434">
    <property type="component" value="Unassembled WGS sequence"/>
</dbReference>
<gene>
    <name evidence="1" type="ORF">D7S89_16480</name>
</gene>
<protein>
    <submittedName>
        <fullName evidence="1">DUF1488 domain-containing protein</fullName>
    </submittedName>
</protein>
<dbReference type="SUPFAM" id="SSF160272">
    <property type="entry name" value="Shew3726-like"/>
    <property type="match status" value="1"/>
</dbReference>
<dbReference type="OrthoDB" id="9008602at2"/>
<reference evidence="1 2" key="1">
    <citation type="submission" date="2018-10" db="EMBL/GenBank/DDBJ databases">
        <title>Paraburkholderia sp. 7MK8-2, isolated from soil.</title>
        <authorList>
            <person name="Gao Z.-H."/>
            <person name="Qiu L.-H."/>
        </authorList>
    </citation>
    <scope>NUCLEOTIDE SEQUENCE [LARGE SCALE GENOMIC DNA]</scope>
    <source>
        <strain evidence="1 2">7MK8-2</strain>
    </source>
</reference>
<dbReference type="EMBL" id="RBZV01000006">
    <property type="protein sequence ID" value="RKP46944.1"/>
    <property type="molecule type" value="Genomic_DNA"/>
</dbReference>
<accession>A0A494XFS3</accession>
<comment type="caution">
    <text evidence="1">The sequence shown here is derived from an EMBL/GenBank/DDBJ whole genome shotgun (WGS) entry which is preliminary data.</text>
</comment>
<dbReference type="RefSeq" id="WP_121278861.1">
    <property type="nucleotide sequence ID" value="NZ_RBZV01000006.1"/>
</dbReference>
<sequence length="88" mass="9668">MATPIEFTNRRHAVAAARVAFEANVEGKPVWCSVSMDALNHHFGNTGTSAHDLILSFEAHRPRIEAAARRALEKNGGQSVELETRDLD</sequence>
<organism evidence="1 2">
    <name type="scientific">Trinickia fusca</name>
    <dbReference type="NCBI Taxonomy" id="2419777"/>
    <lineage>
        <taxon>Bacteria</taxon>
        <taxon>Pseudomonadati</taxon>
        <taxon>Pseudomonadota</taxon>
        <taxon>Betaproteobacteria</taxon>
        <taxon>Burkholderiales</taxon>
        <taxon>Burkholderiaceae</taxon>
        <taxon>Trinickia</taxon>
    </lineage>
</organism>
<keyword evidence="2" id="KW-1185">Reference proteome</keyword>
<dbReference type="Gene3D" id="3.30.160.140">
    <property type="entry name" value="Shew3726-like"/>
    <property type="match status" value="1"/>
</dbReference>